<protein>
    <recommendedName>
        <fullName evidence="1">F5/8 type C domain-containing protein</fullName>
    </recommendedName>
</protein>
<dbReference type="SUPFAM" id="SSF49785">
    <property type="entry name" value="Galactose-binding domain-like"/>
    <property type="match status" value="1"/>
</dbReference>
<dbReference type="PANTHER" id="PTHR47457:SF1">
    <property type="entry name" value="BTB DOMAIN-CONTAINING PROTEIN-RELATED"/>
    <property type="match status" value="1"/>
</dbReference>
<dbReference type="GeneID" id="94830996"/>
<dbReference type="InterPro" id="IPR000421">
    <property type="entry name" value="FA58C"/>
</dbReference>
<comment type="caution">
    <text evidence="2">The sequence shown here is derived from an EMBL/GenBank/DDBJ whole genome shotgun (WGS) entry which is preliminary data.</text>
</comment>
<dbReference type="Pfam" id="PF00754">
    <property type="entry name" value="F5_F8_type_C"/>
    <property type="match status" value="1"/>
</dbReference>
<dbReference type="EMBL" id="MLAK01001415">
    <property type="protein sequence ID" value="OHS93277.1"/>
    <property type="molecule type" value="Genomic_DNA"/>
</dbReference>
<dbReference type="InterPro" id="IPR008979">
    <property type="entry name" value="Galactose-bd-like_sf"/>
</dbReference>
<gene>
    <name evidence="2" type="ORF">TRFO_11888</name>
</gene>
<dbReference type="Proteomes" id="UP000179807">
    <property type="component" value="Unassembled WGS sequence"/>
</dbReference>
<proteinExistence type="predicted"/>
<dbReference type="Gene3D" id="2.60.120.260">
    <property type="entry name" value="Galactose-binding domain-like"/>
    <property type="match status" value="1"/>
</dbReference>
<evidence type="ECO:0000313" key="2">
    <source>
        <dbReference type="EMBL" id="OHS93277.1"/>
    </source>
</evidence>
<accession>A0A1J4J754</accession>
<dbReference type="PANTHER" id="PTHR47457">
    <property type="entry name" value="OS05G0345500 PROTEIN"/>
    <property type="match status" value="1"/>
</dbReference>
<evidence type="ECO:0000259" key="1">
    <source>
        <dbReference type="Pfam" id="PF00754"/>
    </source>
</evidence>
<reference evidence="2" key="1">
    <citation type="submission" date="2016-10" db="EMBL/GenBank/DDBJ databases">
        <authorList>
            <person name="Benchimol M."/>
            <person name="Almeida L.G."/>
            <person name="Vasconcelos A.T."/>
            <person name="Perreira-Neves A."/>
            <person name="Rosa I.A."/>
            <person name="Tasca T."/>
            <person name="Bogo M.R."/>
            <person name="de Souza W."/>
        </authorList>
    </citation>
    <scope>NUCLEOTIDE SEQUENCE [LARGE SCALE GENOMIC DNA]</scope>
    <source>
        <strain evidence="2">K</strain>
    </source>
</reference>
<organism evidence="2 3">
    <name type="scientific">Tritrichomonas foetus</name>
    <dbReference type="NCBI Taxonomy" id="1144522"/>
    <lineage>
        <taxon>Eukaryota</taxon>
        <taxon>Metamonada</taxon>
        <taxon>Parabasalia</taxon>
        <taxon>Tritrichomonadida</taxon>
        <taxon>Tritrichomonadidae</taxon>
        <taxon>Tritrichomonas</taxon>
    </lineage>
</organism>
<dbReference type="VEuPathDB" id="TrichDB:TRFO_11888"/>
<dbReference type="AlphaFoldDB" id="A0A1J4J754"/>
<evidence type="ECO:0000313" key="3">
    <source>
        <dbReference type="Proteomes" id="UP000179807"/>
    </source>
</evidence>
<dbReference type="OrthoDB" id="19132at2759"/>
<name>A0A1J4J754_9EUKA</name>
<keyword evidence="3" id="KW-1185">Reference proteome</keyword>
<sequence length="426" mass="49157">MESKIISLSSRGLKTACNLNSKSFTFCVGEQKYYCDRFAADFISPNVSLLHKMDPTMDSFEINIEDKDGTFQEIIKLMRGDVISIDSMKIGIMLKFARILGNQELEQMIEEMDELQTDLVNCVDILIEKNSIKENVEKEISFIAQHFFEIDKSKLRKLDSLLLYQIINCSEIQLSNEDELFDFVYSCFLNDRSFLSFFEFVKFEYLTAEKVTQFVKEINFTELNIGIWNSLCKRLCDNSVQFVPSETDGNSRFINNKINLQINKNDPFEGIIQYLNNQCGGNSHEKGVIEVTASSTACNSCVGVIDKNWGSNWLSNDDSDSWWMVDFKSNEVAINGYSIKTYDYGAGRQHLRTWRLEGSNDGKEWFSIDEQRDNDQLNGSNFFATWECETSQPFRFVRIRQTGENHCGMHYFSLSGVEFFGSLTRK</sequence>
<dbReference type="RefSeq" id="XP_068346414.1">
    <property type="nucleotide sequence ID" value="XM_068496292.1"/>
</dbReference>
<feature type="domain" description="F5/8 type C" evidence="1">
    <location>
        <begin position="301"/>
        <end position="405"/>
    </location>
</feature>